<dbReference type="SUPFAM" id="SSF47336">
    <property type="entry name" value="ACP-like"/>
    <property type="match status" value="2"/>
</dbReference>
<name>A0A078KWK8_9GAMM</name>
<evidence type="ECO:0000256" key="1">
    <source>
        <dbReference type="ARBA" id="ARBA00001957"/>
    </source>
</evidence>
<dbReference type="FunFam" id="3.40.47.10:FF:000019">
    <property type="entry name" value="Polyketide synthase type I"/>
    <property type="match status" value="1"/>
</dbReference>
<dbReference type="Proteomes" id="UP000044071">
    <property type="component" value="Unassembled WGS sequence"/>
</dbReference>
<dbReference type="Gene3D" id="1.10.1240.100">
    <property type="match status" value="1"/>
</dbReference>
<comment type="similarity">
    <text evidence="3">Belongs to the short-chain dehydrogenases/reductases (SDR) family.</text>
</comment>
<dbReference type="Gene3D" id="3.30.70.3290">
    <property type="match status" value="1"/>
</dbReference>
<dbReference type="SMART" id="SM00823">
    <property type="entry name" value="PKS_PP"/>
    <property type="match status" value="2"/>
</dbReference>
<gene>
    <name evidence="10" type="primary">pksM</name>
    <name evidence="10" type="ORF">BN59_03164</name>
</gene>
<dbReference type="Gene3D" id="3.40.47.10">
    <property type="match status" value="2"/>
</dbReference>
<dbReference type="InterPro" id="IPR020841">
    <property type="entry name" value="PKS_Beta-ketoAc_synthase_dom"/>
</dbReference>
<dbReference type="UniPathway" id="UPA00094"/>
<dbReference type="InterPro" id="IPR014031">
    <property type="entry name" value="Ketoacyl_synth_C"/>
</dbReference>
<dbReference type="SMART" id="SM00822">
    <property type="entry name" value="PKS_KR"/>
    <property type="match status" value="2"/>
</dbReference>
<dbReference type="InterPro" id="IPR020806">
    <property type="entry name" value="PKS_PP-bd"/>
</dbReference>
<evidence type="ECO:0000256" key="4">
    <source>
        <dbReference type="ARBA" id="ARBA00022450"/>
    </source>
</evidence>
<dbReference type="eggNOG" id="COG1020">
    <property type="taxonomic scope" value="Bacteria"/>
</dbReference>
<evidence type="ECO:0000256" key="6">
    <source>
        <dbReference type="ARBA" id="ARBA00022679"/>
    </source>
</evidence>
<dbReference type="Pfam" id="PF08659">
    <property type="entry name" value="KR"/>
    <property type="match status" value="2"/>
</dbReference>
<dbReference type="InterPro" id="IPR057326">
    <property type="entry name" value="KR_dom"/>
</dbReference>
<dbReference type="GO" id="GO:0006633">
    <property type="term" value="P:fatty acid biosynthetic process"/>
    <property type="evidence" value="ECO:0007669"/>
    <property type="project" value="UniProtKB-UniPathway"/>
</dbReference>
<dbReference type="SUPFAM" id="SSF52777">
    <property type="entry name" value="CoA-dependent acyltransferases"/>
    <property type="match status" value="2"/>
</dbReference>
<dbReference type="InterPro" id="IPR006162">
    <property type="entry name" value="Ppantetheine_attach_site"/>
</dbReference>
<dbReference type="InterPro" id="IPR009081">
    <property type="entry name" value="PP-bd_ACP"/>
</dbReference>
<dbReference type="OrthoDB" id="9778690at2"/>
<keyword evidence="5" id="KW-0597">Phosphoprotein</keyword>
<feature type="domain" description="Carrier" evidence="8">
    <location>
        <begin position="1121"/>
        <end position="1198"/>
    </location>
</feature>
<dbReference type="EMBL" id="CCSB01000004">
    <property type="protein sequence ID" value="CDZ78850.1"/>
    <property type="molecule type" value="Genomic_DNA"/>
</dbReference>
<dbReference type="eggNOG" id="COG4221">
    <property type="taxonomic scope" value="Bacteria"/>
</dbReference>
<dbReference type="eggNOG" id="COG1028">
    <property type="taxonomic scope" value="Bacteria"/>
</dbReference>
<dbReference type="Pfam" id="PF00668">
    <property type="entry name" value="Condensation"/>
    <property type="match status" value="1"/>
</dbReference>
<reference evidence="10 11" key="1">
    <citation type="submission" date="2014-06" db="EMBL/GenBank/DDBJ databases">
        <authorList>
            <person name="Urmite Genomes Urmite Genomes"/>
        </authorList>
    </citation>
    <scope>NUCLEOTIDE SEQUENCE [LARGE SCALE GENOMIC DNA]</scope>
</reference>
<feature type="domain" description="Carrier" evidence="8">
    <location>
        <begin position="2261"/>
        <end position="2339"/>
    </location>
</feature>
<evidence type="ECO:0000256" key="7">
    <source>
        <dbReference type="ARBA" id="ARBA00054155"/>
    </source>
</evidence>
<dbReference type="CDD" id="cd00833">
    <property type="entry name" value="PKS"/>
    <property type="match status" value="2"/>
</dbReference>
<dbReference type="Pfam" id="PF00550">
    <property type="entry name" value="PP-binding"/>
    <property type="match status" value="2"/>
</dbReference>
<dbReference type="GO" id="GO:0004315">
    <property type="term" value="F:3-oxoacyl-[acyl-carrier-protein] synthase activity"/>
    <property type="evidence" value="ECO:0007669"/>
    <property type="project" value="InterPro"/>
</dbReference>
<dbReference type="SUPFAM" id="SSF51735">
    <property type="entry name" value="NAD(P)-binding Rossmann-fold domains"/>
    <property type="match status" value="3"/>
</dbReference>
<dbReference type="InterPro" id="IPR001242">
    <property type="entry name" value="Condensation_dom"/>
</dbReference>
<dbReference type="Gene3D" id="3.30.559.10">
    <property type="entry name" value="Chloramphenicol acetyltransferase-like domain"/>
    <property type="match status" value="1"/>
</dbReference>
<dbReference type="GO" id="GO:0004312">
    <property type="term" value="F:fatty acid synthase activity"/>
    <property type="evidence" value="ECO:0007669"/>
    <property type="project" value="TreeGrafter"/>
</dbReference>
<dbReference type="InterPro" id="IPR036291">
    <property type="entry name" value="NAD(P)-bd_dom_sf"/>
</dbReference>
<dbReference type="RefSeq" id="WP_044012029.1">
    <property type="nucleotide sequence ID" value="NZ_CCVW01000004.1"/>
</dbReference>
<keyword evidence="4" id="KW-0596">Phosphopantetheine</keyword>
<dbReference type="Gene3D" id="3.30.559.30">
    <property type="entry name" value="Nonribosomal peptide synthetase, condensation domain"/>
    <property type="match status" value="1"/>
</dbReference>
<evidence type="ECO:0000256" key="3">
    <source>
        <dbReference type="ARBA" id="ARBA00006484"/>
    </source>
</evidence>
<accession>A0A078KWK8</accession>
<dbReference type="InterPro" id="IPR014030">
    <property type="entry name" value="Ketoacyl_synth_N"/>
</dbReference>
<protein>
    <submittedName>
        <fullName evidence="10">Polyketide synthase PksM</fullName>
    </submittedName>
</protein>
<evidence type="ECO:0000256" key="2">
    <source>
        <dbReference type="ARBA" id="ARBA00005194"/>
    </source>
</evidence>
<dbReference type="Gene3D" id="3.40.50.720">
    <property type="entry name" value="NAD(P)-binding Rossmann-like Domain"/>
    <property type="match status" value="2"/>
</dbReference>
<dbReference type="STRING" id="1034943.BN59_03164"/>
<comment type="function">
    <text evidence="7">Involved in production of the polyketide antibiotic thailandamide.</text>
</comment>
<dbReference type="PANTHER" id="PTHR43775:SF37">
    <property type="entry name" value="SI:DKEY-61P9.11"/>
    <property type="match status" value="1"/>
</dbReference>
<dbReference type="SMART" id="SM01294">
    <property type="entry name" value="PKS_PP_betabranch"/>
    <property type="match status" value="1"/>
</dbReference>
<feature type="domain" description="Ketosynthase family 3 (KS3)" evidence="9">
    <location>
        <begin position="1216"/>
        <end position="1642"/>
    </location>
</feature>
<evidence type="ECO:0000259" key="8">
    <source>
        <dbReference type="PROSITE" id="PS50075"/>
    </source>
</evidence>
<keyword evidence="6" id="KW-0808">Transferase</keyword>
<evidence type="ECO:0000313" key="10">
    <source>
        <dbReference type="EMBL" id="CDZ78850.1"/>
    </source>
</evidence>
<sequence length="2850" mass="320406">MPKNEHCDMNEPIAIVGVNCQFPGINQDIEDVNAFFDMLLKAQTPIKEVPKNRWDIDSYYDADRQKEDKIVCRKGGFMEDPKLFDAAFFKISPLEAKQIDPQHRLFLEIAIRALNDANITLESLKNSNTGVYCGLSTHDYSQLNYKDNIQFNAYTYIGSAASAAAGRLSYFLNLKGPAITVDTACSSSLAALYLAVTALKNKQCDMAIVGGVHLSLCPEVWIGLSKANMISAVGESRSFDANADGYVRSEGCAVVVLKRLDDALKDQNKIQGVIKGIVMNQDGGGMGMAAPNVEAQVTMHHSVLESAHLSATDIDYIETHGTGTILGDSSELEAIQSIHQGKHSKDNPLIIGALKSNLGHTISASGIAALVKVIASFKQEMIPANLHYSTANGAVDPDSIPALFPVQARPFPKRSDKKRYVQISNFGFTGTNVSAIIEEPPTIPVSKPSEEKGDAACFVISANSEFSLRQMLKSHLHYLQTSEVSFYDLCHTLINCRDHYKFRCAIIAQDKESLIKKIESSYYAIKKTSIEKEPVLSTNDAQQDYESFLSGANLRSKAEFNPVDLPLYVFDRKAYWHEARTTAGHPEHQEMFHYVRHDVDEDWSFKLEWQQQPIDKNNYRESGQRWLLVGEEQGDFGLKEKGLTIIRESDNYSLEELDGIIFAEGFNSPLSEDIDLQVDWQKNSLKKILFLLKTLTDKALKLRLVFLTDDAAELVSSPLKGFCKTLCLELPQFQTILIDLDNRDAGNFAEQILDEMKYNHGQSYDHIVAYREGKRRVSYLKPTPLPERNLRYLEQDLCHPERREGSPGLALGHLRHVERRETSPGLAPCHIQEMSHYVRHGIDGRYLITGGCGGLGLITAQALLAAGARELVLVSRTVDEPTILATIKKLQANYPESLIRPMSVDISDKASLQKLLESINEDGLLKGIVHAAGASLNKSLLEHQERDIDQVFSAKVKGGWYLHELSKNYDLDFFIVYSSISSVFGSNKESVYSATNSFLDGLISERRRLGLVGTAIQWGPWAEVGMAKKRSQDQGLKEALIHNEQGQAFIQRLLNSELSHVTVISPAYLQFMLDFVPEPKPAFHKSLLADLRKVAPSPTQDLGLSPWLTEYSKVAAGQQFTTCKSMLSKICRALLEIDDTEDLDADAGFFDIGLDSLMMAELATRLKKQLQPLLPVVATIAFDYPSINQLAEHLQSELGQHFLKTPTANEPSEPLNDAIAIIGMSCSLPNAPDLAGFEQLLEEGLSGIKEIPLERWDNQLYYDPNPDAPGKTYVNKLGLVDNIKSFDPEFFGISPREAPFLDPQQRLFLENCYHALENANYRVQSLRGSSTGVYAGVGSSHEYYTLLEKRGFANDELGMFSVTGKALNIIPGRVAYAFDFKGPALSIDTACSSSLVAIHYACNSLKNHEIDFALAGGVNILLRPDGLINLSKAKALSADGQCKTFDARADGYVRSEGCGVVFLKRMSDALRDKDRILAVIKGSAINNDGKCAGLTVPNGKSQEEVMNKALSQAQLSANDINYIEAHGTGTVLGDPIEVHAINAVYGKERAKDNPLYIGTVKTNIGHLESAAGVAGLIKVILGLQKKRIYKNLNFNRLNPNINLDSTQIALDNREWQSKTGLKSAGVSAFGFSGTNAHIILQEFPENVLAKEAFSHKTKVLVLSAKSQTSLDNLVQRYQQFLETTKDDFNNLCFTAAMYREHYPYRLAIAAKDSYSASQLLKRGEFATSDQKNKSLDLDEDVELNLLVSDFLQGKQVDWASYYQAAHYSKVTLPEYPFARNEYWLDTTDRHRVQKDDNEPAVDSVSYDSAIEHLYEVKWIPVNTDPLSGVEVPDLWVISTNVLRVKRVLGFLKYQLIDHIDQVAQLEGKHLVFLYEEGQFQELFHCCQRMFKSLPASFVLVTEHAYTISDSEPINPHHSLASTFWKSFKNELEFNRNYAVDLDDKRGLTTSLEYLFNTANEETQVVVRDAIYVPRLKKKTLIIEPIQQLKTLFDPEASYLITGGTGGLAKPLVEYLMCNGVKQLVITSRSECSLDTQNWIDSLRKKGVSLSHYAADAANLGQMERVIEGIQQSAHPLKGVFHLAGIVRNNLIVDLTEEELQDVFRAKMESALILHQLTKTLPLDLFVLFSSASSILGSRRQANYAAANGFLDGLAHLRRQLGLPALAINWGVFHSIGMAAGQFQSLQKRGFILLDQTSIAILDLLLRSDLSQIVVCPMHWDLYFKNMPKDLEFSELNEASAPATKQSFLSFLQQHSQKEQGEILGQVLSSIAADVLGFASSEQLSKKKDLFTLGMDSLMSLELRSRVHDKLQCPELNLPIEYFISDPSIDKITSNIAKELNKYFAQDQRQTPAENSRVGAIALSDTQYGFWVVNKMGFSFNCPRQIQFKGQLNPDYLYKALAFTINNNGVFWLNFHKDIPIQVSKRQGQFSWIYEDLCAEYDQDAMNELFYINTMEPVPLVEQPLIRVCLFKLKEDLHELHIIIPHIILDGSSYRIFLEQLKNNYETLVLGKNLIPVQEQYSYLDYVKQNNSRYETDLESKIDFWQVYNSGFQKLSFGRNHHLPDAANQPKNLFNYLLEESFVEKFKEWHKEKNINVSTGLIAAVHIVFYKLSSQKKIPIMVLHNDREGSRYDSVVGLLIDYKRINISLDENYTFIEFFRSIENEFIKAAPFQKCAQYIKNSGLKESLFSPGLNLITLYYKLLLSKKFKVSYLNSTLRSYYLKGLGNIRLYKTKLAIRNRLSQLLHINLRLLKPQPLTVVFNITQGFFIKEPRDTRFADLEVIIPNHYGSVDRPIGNQTLWIFFTKDQYDQYRLSLNGPLTPECKDLIAEELIKVMTKVMENDEYRIRDFL</sequence>
<dbReference type="InterPro" id="IPR050091">
    <property type="entry name" value="PKS_NRPS_Biosynth_Enz"/>
</dbReference>
<keyword evidence="11" id="KW-1185">Reference proteome</keyword>
<evidence type="ECO:0000313" key="11">
    <source>
        <dbReference type="Proteomes" id="UP000044071"/>
    </source>
</evidence>
<dbReference type="PROSITE" id="PS50075">
    <property type="entry name" value="CARRIER"/>
    <property type="match status" value="2"/>
</dbReference>
<dbReference type="PROSITE" id="PS00012">
    <property type="entry name" value="PHOSPHOPANTETHEINE"/>
    <property type="match status" value="2"/>
</dbReference>
<dbReference type="PROSITE" id="PS00606">
    <property type="entry name" value="KS3_1"/>
    <property type="match status" value="2"/>
</dbReference>
<proteinExistence type="inferred from homology"/>
<dbReference type="eggNOG" id="COG3321">
    <property type="taxonomic scope" value="Bacteria"/>
</dbReference>
<dbReference type="PANTHER" id="PTHR43775">
    <property type="entry name" value="FATTY ACID SYNTHASE"/>
    <property type="match status" value="1"/>
</dbReference>
<evidence type="ECO:0000259" key="9">
    <source>
        <dbReference type="PROSITE" id="PS52004"/>
    </source>
</evidence>
<dbReference type="InterPro" id="IPR023213">
    <property type="entry name" value="CAT-like_dom_sf"/>
</dbReference>
<dbReference type="InterPro" id="IPR018201">
    <property type="entry name" value="Ketoacyl_synth_AS"/>
</dbReference>
<dbReference type="SMART" id="SM00825">
    <property type="entry name" value="PKS_KS"/>
    <property type="match status" value="2"/>
</dbReference>
<comment type="pathway">
    <text evidence="2">Lipid metabolism; fatty acid biosynthesis.</text>
</comment>
<dbReference type="CDD" id="cd05274">
    <property type="entry name" value="KR_FAS_SDR_x"/>
    <property type="match status" value="1"/>
</dbReference>
<dbReference type="GO" id="GO:0031177">
    <property type="term" value="F:phosphopantetheine binding"/>
    <property type="evidence" value="ECO:0007669"/>
    <property type="project" value="InterPro"/>
</dbReference>
<dbReference type="PROSITE" id="PS52004">
    <property type="entry name" value="KS3_2"/>
    <property type="match status" value="2"/>
</dbReference>
<dbReference type="InterPro" id="IPR013968">
    <property type="entry name" value="PKS_KR"/>
</dbReference>
<feature type="domain" description="Ketosynthase family 3 (KS3)" evidence="9">
    <location>
        <begin position="10"/>
        <end position="439"/>
    </location>
</feature>
<dbReference type="Gene3D" id="1.10.1200.10">
    <property type="entry name" value="ACP-like"/>
    <property type="match status" value="2"/>
</dbReference>
<dbReference type="InterPro" id="IPR016039">
    <property type="entry name" value="Thiolase-like"/>
</dbReference>
<dbReference type="Pfam" id="PF02801">
    <property type="entry name" value="Ketoacyl-synt_C"/>
    <property type="match status" value="2"/>
</dbReference>
<dbReference type="Pfam" id="PF22621">
    <property type="entry name" value="CurL-like_PKS_C"/>
    <property type="match status" value="2"/>
</dbReference>
<dbReference type="SUPFAM" id="SSF53901">
    <property type="entry name" value="Thiolase-like"/>
    <property type="match status" value="2"/>
</dbReference>
<dbReference type="Pfam" id="PF00109">
    <property type="entry name" value="ketoacyl-synt"/>
    <property type="match status" value="2"/>
</dbReference>
<dbReference type="InterPro" id="IPR036736">
    <property type="entry name" value="ACP-like_sf"/>
</dbReference>
<comment type="cofactor">
    <cofactor evidence="1">
        <name>pantetheine 4'-phosphate</name>
        <dbReference type="ChEBI" id="CHEBI:47942"/>
    </cofactor>
</comment>
<organism evidence="10 11">
    <name type="scientific">Legionella massiliensis</name>
    <dbReference type="NCBI Taxonomy" id="1034943"/>
    <lineage>
        <taxon>Bacteria</taxon>
        <taxon>Pseudomonadati</taxon>
        <taxon>Pseudomonadota</taxon>
        <taxon>Gammaproteobacteria</taxon>
        <taxon>Legionellales</taxon>
        <taxon>Legionellaceae</taxon>
        <taxon>Legionella</taxon>
    </lineage>
</organism>
<evidence type="ECO:0000256" key="5">
    <source>
        <dbReference type="ARBA" id="ARBA00022553"/>
    </source>
</evidence>